<dbReference type="AlphaFoldDB" id="A0A518D3C3"/>
<dbReference type="Proteomes" id="UP000319342">
    <property type="component" value="Chromosome"/>
</dbReference>
<feature type="compositionally biased region" description="Basic and acidic residues" evidence="1">
    <location>
        <begin position="33"/>
        <end position="42"/>
    </location>
</feature>
<accession>A0A518D3C3</accession>
<name>A0A518D3C3_9BACT</name>
<keyword evidence="3" id="KW-1185">Reference proteome</keyword>
<organism evidence="2 3">
    <name type="scientific">Rohdeia mirabilis</name>
    <dbReference type="NCBI Taxonomy" id="2528008"/>
    <lineage>
        <taxon>Bacteria</taxon>
        <taxon>Pseudomonadati</taxon>
        <taxon>Planctomycetota</taxon>
        <taxon>Planctomycetia</taxon>
        <taxon>Planctomycetia incertae sedis</taxon>
        <taxon>Rohdeia</taxon>
    </lineage>
</organism>
<protein>
    <submittedName>
        <fullName evidence="2">Uncharacterized protein</fullName>
    </submittedName>
</protein>
<dbReference type="RefSeq" id="WP_145190352.1">
    <property type="nucleotide sequence ID" value="NZ_CP036290.1"/>
</dbReference>
<feature type="compositionally biased region" description="Basic residues" evidence="1">
    <location>
        <begin position="513"/>
        <end position="531"/>
    </location>
</feature>
<sequence>MFEWSGDLGGPGHIWVDAPAPELAQDEVRRELPSVETERDPVEVAAPVSTSADASQVAAPARPSRLEIEVRVPQELLAWYRGEERPAPAWLRVEPGPTGGWGRLVGERGSRGWTWDVELIDSDADVAHLEIELPGAARVVRDVALAPGRTRVDIDLAEELGASLALVLRFDETVLEWVEERLDRAESAVADSEPAGWVELVAAGGAGEDGEASAVAWAPLESTRFAKRADDELELAAAHFVHVPPGTYDVRVRGALGPFVRLADDSQVVVGTEHVEATLALELAVDLVERAAGVAFELIGLGVLPQTVDLVTYGGLGGDGRRAGNLWHRTTLPVDGTIARWRPADFEELVAARAMLVVPDVRPTFFDVAELFDRAYGDFGTGTVPVHLVAGAGGVVFGWGRAGSDRAGPLAGLRFEVEGGSQVLGPFGLCEVQFDHAREFDRTTVRSEPLLDAEGHDHFHPDVELAPGIVVHPTGCALSRCTWGRAARDRRIRAGWTTARRADSSRSGASASRVRRIRPGARPRTAPRPRARGGGTRPRATRG</sequence>
<proteinExistence type="predicted"/>
<evidence type="ECO:0000313" key="3">
    <source>
        <dbReference type="Proteomes" id="UP000319342"/>
    </source>
</evidence>
<gene>
    <name evidence="2" type="ORF">Pla163_31230</name>
</gene>
<reference evidence="2 3" key="1">
    <citation type="submission" date="2019-02" db="EMBL/GenBank/DDBJ databases">
        <title>Deep-cultivation of Planctomycetes and their phenomic and genomic characterization uncovers novel biology.</title>
        <authorList>
            <person name="Wiegand S."/>
            <person name="Jogler M."/>
            <person name="Boedeker C."/>
            <person name="Pinto D."/>
            <person name="Vollmers J."/>
            <person name="Rivas-Marin E."/>
            <person name="Kohn T."/>
            <person name="Peeters S.H."/>
            <person name="Heuer A."/>
            <person name="Rast P."/>
            <person name="Oberbeckmann S."/>
            <person name="Bunk B."/>
            <person name="Jeske O."/>
            <person name="Meyerdierks A."/>
            <person name="Storesund J.E."/>
            <person name="Kallscheuer N."/>
            <person name="Luecker S."/>
            <person name="Lage O.M."/>
            <person name="Pohl T."/>
            <person name="Merkel B.J."/>
            <person name="Hornburger P."/>
            <person name="Mueller R.-W."/>
            <person name="Bruemmer F."/>
            <person name="Labrenz M."/>
            <person name="Spormann A.M."/>
            <person name="Op den Camp H."/>
            <person name="Overmann J."/>
            <person name="Amann R."/>
            <person name="Jetten M.S.M."/>
            <person name="Mascher T."/>
            <person name="Medema M.H."/>
            <person name="Devos D.P."/>
            <person name="Kaster A.-K."/>
            <person name="Ovreas L."/>
            <person name="Rohde M."/>
            <person name="Galperin M.Y."/>
            <person name="Jogler C."/>
        </authorList>
    </citation>
    <scope>NUCLEOTIDE SEQUENCE [LARGE SCALE GENOMIC DNA]</scope>
    <source>
        <strain evidence="2 3">Pla163</strain>
    </source>
</reference>
<evidence type="ECO:0000256" key="1">
    <source>
        <dbReference type="SAM" id="MobiDB-lite"/>
    </source>
</evidence>
<evidence type="ECO:0000313" key="2">
    <source>
        <dbReference type="EMBL" id="QDU85976.1"/>
    </source>
</evidence>
<feature type="region of interest" description="Disordered" evidence="1">
    <location>
        <begin position="33"/>
        <end position="58"/>
    </location>
</feature>
<dbReference type="EMBL" id="CP036290">
    <property type="protein sequence ID" value="QDU85976.1"/>
    <property type="molecule type" value="Genomic_DNA"/>
</dbReference>
<feature type="region of interest" description="Disordered" evidence="1">
    <location>
        <begin position="497"/>
        <end position="543"/>
    </location>
</feature>